<gene>
    <name evidence="8" type="ORF">DIU31_015750</name>
    <name evidence="9" type="ORF">J3L21_11735</name>
</gene>
<evidence type="ECO:0000313" key="10">
    <source>
        <dbReference type="Proteomes" id="UP000250557"/>
    </source>
</evidence>
<evidence type="ECO:0000256" key="3">
    <source>
        <dbReference type="ARBA" id="ARBA00022729"/>
    </source>
</evidence>
<evidence type="ECO:0000256" key="4">
    <source>
        <dbReference type="ARBA" id="ARBA00023136"/>
    </source>
</evidence>
<evidence type="ECO:0000256" key="5">
    <source>
        <dbReference type="ARBA" id="ARBA00023237"/>
    </source>
</evidence>
<dbReference type="InterPro" id="IPR011990">
    <property type="entry name" value="TPR-like_helical_dom_sf"/>
</dbReference>
<reference evidence="9 11" key="2">
    <citation type="submission" date="2021-03" db="EMBL/GenBank/DDBJ databases">
        <title>Mucilaginibacter strains isolated from gold and copper mining confer multi heavy-metal resistance.</title>
        <authorList>
            <person name="Li Y."/>
        </authorList>
    </citation>
    <scope>NUCLEOTIDE SEQUENCE [LARGE SCALE GENOMIC DNA]</scope>
    <source>
        <strain evidence="9 11">P2-4</strain>
    </source>
</reference>
<keyword evidence="4" id="KW-0472">Membrane</keyword>
<reference evidence="8 10" key="1">
    <citation type="submission" date="2019-08" db="EMBL/GenBank/DDBJ databases">
        <title>Comparative genome analysis confer to the adaptation heavy metal polluted environment.</title>
        <authorList>
            <person name="Li Y."/>
        </authorList>
    </citation>
    <scope>NUCLEOTIDE SEQUENCE [LARGE SCALE GENOMIC DNA]</scope>
    <source>
        <strain evidence="8 10">P2</strain>
    </source>
</reference>
<sequence length="458" mass="51416">MENLFYKTLFYTVVYYLLLCSGCKKETDFLNAKPNEALAVPSTLNDLKSLLHNQGILNQHYPALGQISSDDSYVTTSFYNTTTTTERNAYIWAKQIYDPGANVGDWSDSYNQIYYANTVLDALPHLTNSSNQQGLANEIKGVALFYRSFAFYNLVQTFALPYDPSTSKSDLGIPLRLTSNLNVKSVRATVQQSYDQIMNDLQIAATLLPLTNTDQTEPTKASVLGLLSRVKLALGNYTGSLQNATDCLVINNKLQDFNQLNPNAFPIYPNFSMEELFHSSFEGYGLIGFNAVVDSTLFQSFNDPNDLRPSIFFYNSGGIIGFNSQFDKHNNIYCGISINEIYLNKAECEARTGDFKSAMADLNTLLIKRWKTGSFKPFTALNSDSALKQILAERRKELVFTGIRWTDLRRLNKDVRFAVTLTRIIGGKTYTLPPNDPKYALPIPDNEIVLSGIPQNNR</sequence>
<evidence type="ECO:0000313" key="9">
    <source>
        <dbReference type="EMBL" id="QTE52589.1"/>
    </source>
</evidence>
<comment type="similarity">
    <text evidence="2">Belongs to the SusD family.</text>
</comment>
<dbReference type="GO" id="GO:0009279">
    <property type="term" value="C:cell outer membrane"/>
    <property type="evidence" value="ECO:0007669"/>
    <property type="project" value="UniProtKB-SubCell"/>
</dbReference>
<dbReference type="SUPFAM" id="SSF48452">
    <property type="entry name" value="TPR-like"/>
    <property type="match status" value="1"/>
</dbReference>
<protein>
    <submittedName>
        <fullName evidence="8">RagB/SusD family nutrient uptake outer membrane protein</fullName>
    </submittedName>
</protein>
<proteinExistence type="inferred from homology"/>
<keyword evidence="11" id="KW-1185">Reference proteome</keyword>
<evidence type="ECO:0000313" key="11">
    <source>
        <dbReference type="Proteomes" id="UP000663940"/>
    </source>
</evidence>
<dbReference type="Pfam" id="PF14322">
    <property type="entry name" value="SusD-like_3"/>
    <property type="match status" value="1"/>
</dbReference>
<evidence type="ECO:0000256" key="2">
    <source>
        <dbReference type="ARBA" id="ARBA00006275"/>
    </source>
</evidence>
<dbReference type="Proteomes" id="UP000250557">
    <property type="component" value="Chromosome"/>
</dbReference>
<feature type="domain" description="SusD-like N-terminal" evidence="7">
    <location>
        <begin position="28"/>
        <end position="232"/>
    </location>
</feature>
<evidence type="ECO:0000313" key="8">
    <source>
        <dbReference type="EMBL" id="QEM04893.1"/>
    </source>
</evidence>
<dbReference type="Gene3D" id="1.25.40.390">
    <property type="match status" value="1"/>
</dbReference>
<name>A0AAE6MIR9_9SPHI</name>
<organism evidence="8 10">
    <name type="scientific">Mucilaginibacter rubeus</name>
    <dbReference type="NCBI Taxonomy" id="2027860"/>
    <lineage>
        <taxon>Bacteria</taxon>
        <taxon>Pseudomonadati</taxon>
        <taxon>Bacteroidota</taxon>
        <taxon>Sphingobacteriia</taxon>
        <taxon>Sphingobacteriales</taxon>
        <taxon>Sphingobacteriaceae</taxon>
        <taxon>Mucilaginibacter</taxon>
    </lineage>
</organism>
<dbReference type="AlphaFoldDB" id="A0AAE6MIR9"/>
<dbReference type="Proteomes" id="UP000663940">
    <property type="component" value="Chromosome"/>
</dbReference>
<feature type="domain" description="RagB/SusD" evidence="6">
    <location>
        <begin position="340"/>
        <end position="450"/>
    </location>
</feature>
<evidence type="ECO:0000256" key="1">
    <source>
        <dbReference type="ARBA" id="ARBA00004442"/>
    </source>
</evidence>
<evidence type="ECO:0000259" key="6">
    <source>
        <dbReference type="Pfam" id="PF07980"/>
    </source>
</evidence>
<keyword evidence="3" id="KW-0732">Signal</keyword>
<dbReference type="EMBL" id="CP043451">
    <property type="protein sequence ID" value="QEM04893.1"/>
    <property type="molecule type" value="Genomic_DNA"/>
</dbReference>
<dbReference type="EMBL" id="CP071880">
    <property type="protein sequence ID" value="QTE52589.1"/>
    <property type="molecule type" value="Genomic_DNA"/>
</dbReference>
<dbReference type="RefSeq" id="WP_112654666.1">
    <property type="nucleotide sequence ID" value="NZ_CP043451.1"/>
</dbReference>
<keyword evidence="5" id="KW-0998">Cell outer membrane</keyword>
<dbReference type="Pfam" id="PF07980">
    <property type="entry name" value="SusD_RagB"/>
    <property type="match status" value="1"/>
</dbReference>
<dbReference type="InterPro" id="IPR033985">
    <property type="entry name" value="SusD-like_N"/>
</dbReference>
<comment type="subcellular location">
    <subcellularLocation>
        <location evidence="1">Cell outer membrane</location>
    </subcellularLocation>
</comment>
<dbReference type="InterPro" id="IPR012944">
    <property type="entry name" value="SusD_RagB_dom"/>
</dbReference>
<evidence type="ECO:0000259" key="7">
    <source>
        <dbReference type="Pfam" id="PF14322"/>
    </source>
</evidence>
<accession>A0AAE6MIR9</accession>